<evidence type="ECO:0000313" key="2">
    <source>
        <dbReference type="EMBL" id="KAJ1104011.1"/>
    </source>
</evidence>
<keyword evidence="3" id="KW-1185">Reference proteome</keyword>
<evidence type="ECO:0000313" key="3">
    <source>
        <dbReference type="Proteomes" id="UP001066276"/>
    </source>
</evidence>
<evidence type="ECO:0000256" key="1">
    <source>
        <dbReference type="SAM" id="MobiDB-lite"/>
    </source>
</evidence>
<dbReference type="AlphaFoldDB" id="A0AAV7MJP5"/>
<name>A0AAV7MJP5_PLEWA</name>
<reference evidence="2" key="1">
    <citation type="journal article" date="2022" name="bioRxiv">
        <title>Sequencing and chromosome-scale assembly of the giantPleurodeles waltlgenome.</title>
        <authorList>
            <person name="Brown T."/>
            <person name="Elewa A."/>
            <person name="Iarovenko S."/>
            <person name="Subramanian E."/>
            <person name="Araus A.J."/>
            <person name="Petzold A."/>
            <person name="Susuki M."/>
            <person name="Suzuki K.-i.T."/>
            <person name="Hayashi T."/>
            <person name="Toyoda A."/>
            <person name="Oliveira C."/>
            <person name="Osipova E."/>
            <person name="Leigh N.D."/>
            <person name="Simon A."/>
            <person name="Yun M.H."/>
        </authorList>
    </citation>
    <scope>NUCLEOTIDE SEQUENCE</scope>
    <source>
        <strain evidence="2">20211129_DDA</strain>
        <tissue evidence="2">Liver</tissue>
    </source>
</reference>
<sequence length="104" mass="11315">MARSPTTPQEPAGWKTMTSEESTAGAETGETPPRRPPRPSGTWLRQADSTTRQETADLSQGMAIYQQDCRVSEAGDRVAELRASLQIEEDTQAAGRNQLNRSPG</sequence>
<gene>
    <name evidence="2" type="ORF">NDU88_001426</name>
</gene>
<protein>
    <submittedName>
        <fullName evidence="2">Uncharacterized protein</fullName>
    </submittedName>
</protein>
<dbReference type="Proteomes" id="UP001066276">
    <property type="component" value="Chromosome 9"/>
</dbReference>
<feature type="compositionally biased region" description="Low complexity" evidence="1">
    <location>
        <begin position="19"/>
        <end position="31"/>
    </location>
</feature>
<comment type="caution">
    <text evidence="2">The sequence shown here is derived from an EMBL/GenBank/DDBJ whole genome shotgun (WGS) entry which is preliminary data.</text>
</comment>
<accession>A0AAV7MJP5</accession>
<proteinExistence type="predicted"/>
<organism evidence="2 3">
    <name type="scientific">Pleurodeles waltl</name>
    <name type="common">Iberian ribbed newt</name>
    <dbReference type="NCBI Taxonomy" id="8319"/>
    <lineage>
        <taxon>Eukaryota</taxon>
        <taxon>Metazoa</taxon>
        <taxon>Chordata</taxon>
        <taxon>Craniata</taxon>
        <taxon>Vertebrata</taxon>
        <taxon>Euteleostomi</taxon>
        <taxon>Amphibia</taxon>
        <taxon>Batrachia</taxon>
        <taxon>Caudata</taxon>
        <taxon>Salamandroidea</taxon>
        <taxon>Salamandridae</taxon>
        <taxon>Pleurodelinae</taxon>
        <taxon>Pleurodeles</taxon>
    </lineage>
</organism>
<feature type="compositionally biased region" description="Polar residues" evidence="1">
    <location>
        <begin position="47"/>
        <end position="58"/>
    </location>
</feature>
<dbReference type="EMBL" id="JANPWB010000013">
    <property type="protein sequence ID" value="KAJ1104011.1"/>
    <property type="molecule type" value="Genomic_DNA"/>
</dbReference>
<feature type="region of interest" description="Disordered" evidence="1">
    <location>
        <begin position="1"/>
        <end position="59"/>
    </location>
</feature>